<name>A0AAP0NQ68_9MAGN</name>
<dbReference type="Gene3D" id="3.30.860.10">
    <property type="entry name" value="30s Ribosomal Protein S19, Chain A"/>
    <property type="match status" value="1"/>
</dbReference>
<comment type="similarity">
    <text evidence="1">Belongs to the universal ribosomal protein uS19 family.</text>
</comment>
<feature type="region of interest" description="Disordered" evidence="4">
    <location>
        <begin position="41"/>
        <end position="61"/>
    </location>
</feature>
<dbReference type="AlphaFoldDB" id="A0AAP0NQ68"/>
<dbReference type="InterPro" id="IPR023575">
    <property type="entry name" value="Ribosomal_uS19_SF"/>
</dbReference>
<evidence type="ECO:0000256" key="4">
    <source>
        <dbReference type="SAM" id="MobiDB-lite"/>
    </source>
</evidence>
<feature type="compositionally biased region" description="Basic and acidic residues" evidence="4">
    <location>
        <begin position="50"/>
        <end position="61"/>
    </location>
</feature>
<dbReference type="GO" id="GO:1990904">
    <property type="term" value="C:ribonucleoprotein complex"/>
    <property type="evidence" value="ECO:0007669"/>
    <property type="project" value="UniProtKB-KW"/>
</dbReference>
<evidence type="ECO:0000313" key="5">
    <source>
        <dbReference type="EMBL" id="KAK9112286.1"/>
    </source>
</evidence>
<comment type="caution">
    <text evidence="5">The sequence shown here is derived from an EMBL/GenBank/DDBJ whole genome shotgun (WGS) entry which is preliminary data.</text>
</comment>
<sequence>MRTISLILRVLKASNHHEDGSKELPCIPSYIMGQASSEVKSLNPMKAASKKREAPAGEKPEPVRTHLRNMIIVPEIDWEHHWCLQWQDLQPGRDQGVVYRNSGFLKNIDSLSPLKTPLILSPEAAAAAADTKNKPRRRRAGLVAVFRTDEELVLQYKGASFDDVVDGDEALESDGGVAGGVEAVHQGVDAEGGGGAGGEAVGEDGGDVVLVRGEEIVETEERTMEASRRRGWCGGGILFG</sequence>
<evidence type="ECO:0000313" key="6">
    <source>
        <dbReference type="Proteomes" id="UP001419268"/>
    </source>
</evidence>
<dbReference type="Proteomes" id="UP001419268">
    <property type="component" value="Unassembled WGS sequence"/>
</dbReference>
<keyword evidence="6" id="KW-1185">Reference proteome</keyword>
<keyword evidence="3" id="KW-0687">Ribonucleoprotein</keyword>
<dbReference type="EMBL" id="JBBNAG010000008">
    <property type="protein sequence ID" value="KAK9112286.1"/>
    <property type="molecule type" value="Genomic_DNA"/>
</dbReference>
<protein>
    <submittedName>
        <fullName evidence="5">Uncharacterized protein</fullName>
    </submittedName>
</protein>
<dbReference type="GO" id="GO:0006412">
    <property type="term" value="P:translation"/>
    <property type="evidence" value="ECO:0007669"/>
    <property type="project" value="InterPro"/>
</dbReference>
<proteinExistence type="inferred from homology"/>
<accession>A0AAP0NQ68</accession>
<evidence type="ECO:0000256" key="3">
    <source>
        <dbReference type="ARBA" id="ARBA00023274"/>
    </source>
</evidence>
<keyword evidence="2" id="KW-0689">Ribosomal protein</keyword>
<dbReference type="GO" id="GO:0005840">
    <property type="term" value="C:ribosome"/>
    <property type="evidence" value="ECO:0007669"/>
    <property type="project" value="UniProtKB-KW"/>
</dbReference>
<dbReference type="GO" id="GO:0003735">
    <property type="term" value="F:structural constituent of ribosome"/>
    <property type="evidence" value="ECO:0007669"/>
    <property type="project" value="InterPro"/>
</dbReference>
<reference evidence="5 6" key="1">
    <citation type="submission" date="2024-01" db="EMBL/GenBank/DDBJ databases">
        <title>Genome assemblies of Stephania.</title>
        <authorList>
            <person name="Yang L."/>
        </authorList>
    </citation>
    <scope>NUCLEOTIDE SEQUENCE [LARGE SCALE GENOMIC DNA]</scope>
    <source>
        <strain evidence="5">JXDWG</strain>
        <tissue evidence="5">Leaf</tissue>
    </source>
</reference>
<evidence type="ECO:0000256" key="1">
    <source>
        <dbReference type="ARBA" id="ARBA00007345"/>
    </source>
</evidence>
<evidence type="ECO:0000256" key="2">
    <source>
        <dbReference type="ARBA" id="ARBA00022980"/>
    </source>
</evidence>
<gene>
    <name evidence="5" type="ORF">Scep_019805</name>
</gene>
<organism evidence="5 6">
    <name type="scientific">Stephania cephalantha</name>
    <dbReference type="NCBI Taxonomy" id="152367"/>
    <lineage>
        <taxon>Eukaryota</taxon>
        <taxon>Viridiplantae</taxon>
        <taxon>Streptophyta</taxon>
        <taxon>Embryophyta</taxon>
        <taxon>Tracheophyta</taxon>
        <taxon>Spermatophyta</taxon>
        <taxon>Magnoliopsida</taxon>
        <taxon>Ranunculales</taxon>
        <taxon>Menispermaceae</taxon>
        <taxon>Menispermoideae</taxon>
        <taxon>Cissampelideae</taxon>
        <taxon>Stephania</taxon>
    </lineage>
</organism>